<name>A0A2U8HIK7_9RHOB</name>
<sequence length="71" mass="7463">MTAADFTTVQDTHAPAKRGLRGEAVFFLVAALLLVIAVVNTLAFGLVGLAMTALALVPVCYSMLLWITVGK</sequence>
<gene>
    <name evidence="2" type="ORF">CEW88_13835</name>
</gene>
<accession>A0A2U8HIK7</accession>
<evidence type="ECO:0000313" key="3">
    <source>
        <dbReference type="Proteomes" id="UP000244915"/>
    </source>
</evidence>
<organism evidence="2 3">
    <name type="scientific">Alloyangia pacifica</name>
    <dbReference type="NCBI Taxonomy" id="311180"/>
    <lineage>
        <taxon>Bacteria</taxon>
        <taxon>Pseudomonadati</taxon>
        <taxon>Pseudomonadota</taxon>
        <taxon>Alphaproteobacteria</taxon>
        <taxon>Rhodobacterales</taxon>
        <taxon>Roseobacteraceae</taxon>
        <taxon>Alloyangia</taxon>
    </lineage>
</organism>
<keyword evidence="1" id="KW-1133">Transmembrane helix</keyword>
<keyword evidence="1" id="KW-0812">Transmembrane</keyword>
<dbReference type="KEGG" id="ypac:CEW88_13835"/>
<feature type="transmembrane region" description="Helical" evidence="1">
    <location>
        <begin position="49"/>
        <end position="69"/>
    </location>
</feature>
<dbReference type="EMBL" id="CP022190">
    <property type="protein sequence ID" value="AWI84866.1"/>
    <property type="molecule type" value="Genomic_DNA"/>
</dbReference>
<evidence type="ECO:0000313" key="2">
    <source>
        <dbReference type="EMBL" id="AWI84866.1"/>
    </source>
</evidence>
<proteinExistence type="predicted"/>
<keyword evidence="1" id="KW-0472">Membrane</keyword>
<evidence type="ECO:0000256" key="1">
    <source>
        <dbReference type="SAM" id="Phobius"/>
    </source>
</evidence>
<protein>
    <submittedName>
        <fullName evidence="2">Uncharacterized protein</fullName>
    </submittedName>
</protein>
<dbReference type="Proteomes" id="UP000244915">
    <property type="component" value="Chromosome 2"/>
</dbReference>
<dbReference type="AlphaFoldDB" id="A0A2U8HIK7"/>
<dbReference type="RefSeq" id="WP_108968113.1">
    <property type="nucleotide sequence ID" value="NZ_CP022190.1"/>
</dbReference>
<feature type="transmembrane region" description="Helical" evidence="1">
    <location>
        <begin position="24"/>
        <end position="43"/>
    </location>
</feature>
<reference evidence="2 3" key="1">
    <citation type="submission" date="2017-06" db="EMBL/GenBank/DDBJ databases">
        <title>Yangia sp. YSBP01 complete genome sequence.</title>
        <authorList>
            <person name="Woo J.-H."/>
            <person name="Kim H.-S."/>
        </authorList>
    </citation>
    <scope>NUCLEOTIDE SEQUENCE [LARGE SCALE GENOMIC DNA]</scope>
    <source>
        <strain evidence="2 3">YSBP01</strain>
    </source>
</reference>